<dbReference type="SUPFAM" id="SSF52047">
    <property type="entry name" value="RNI-like"/>
    <property type="match status" value="1"/>
</dbReference>
<dbReference type="Proteomes" id="UP001408789">
    <property type="component" value="Unassembled WGS sequence"/>
</dbReference>
<dbReference type="PANTHER" id="PTHR34145:SF28">
    <property type="entry name" value="F-BOX DOMAIN-CONTAINING PROTEIN"/>
    <property type="match status" value="1"/>
</dbReference>
<evidence type="ECO:0000313" key="3">
    <source>
        <dbReference type="Proteomes" id="UP001408789"/>
    </source>
</evidence>
<dbReference type="InterPro" id="IPR053772">
    <property type="entry name" value="At1g61320/At1g61330-like"/>
</dbReference>
<dbReference type="InterPro" id="IPR032675">
    <property type="entry name" value="LRR_dom_sf"/>
</dbReference>
<gene>
    <name evidence="2" type="ORF">SSX86_033183</name>
</gene>
<evidence type="ECO:0000313" key="2">
    <source>
        <dbReference type="EMBL" id="KAK9047855.1"/>
    </source>
</evidence>
<dbReference type="AlphaFoldDB" id="A0AAP0C5H0"/>
<feature type="domain" description="F-box/LRR-repeat protein 15/At3g58940/PEG3-like LRR" evidence="1">
    <location>
        <begin position="110"/>
        <end position="276"/>
    </location>
</feature>
<protein>
    <recommendedName>
        <fullName evidence="1">F-box/LRR-repeat protein 15/At3g58940/PEG3-like LRR domain-containing protein</fullName>
    </recommendedName>
</protein>
<evidence type="ECO:0000259" key="1">
    <source>
        <dbReference type="Pfam" id="PF24758"/>
    </source>
</evidence>
<dbReference type="Gene3D" id="3.80.10.10">
    <property type="entry name" value="Ribonuclease Inhibitor"/>
    <property type="match status" value="1"/>
</dbReference>
<name>A0AAP0C5H0_9ASTR</name>
<proteinExistence type="predicted"/>
<comment type="caution">
    <text evidence="2">The sequence shown here is derived from an EMBL/GenBank/DDBJ whole genome shotgun (WGS) entry which is preliminary data.</text>
</comment>
<dbReference type="EMBL" id="JBCNJP010022227">
    <property type="protein sequence ID" value="KAK9047855.1"/>
    <property type="molecule type" value="Genomic_DNA"/>
</dbReference>
<organism evidence="2 3">
    <name type="scientific">Deinandra increscens subsp. villosa</name>
    <dbReference type="NCBI Taxonomy" id="3103831"/>
    <lineage>
        <taxon>Eukaryota</taxon>
        <taxon>Viridiplantae</taxon>
        <taxon>Streptophyta</taxon>
        <taxon>Embryophyta</taxon>
        <taxon>Tracheophyta</taxon>
        <taxon>Spermatophyta</taxon>
        <taxon>Magnoliopsida</taxon>
        <taxon>eudicotyledons</taxon>
        <taxon>Gunneridae</taxon>
        <taxon>Pentapetalae</taxon>
        <taxon>asterids</taxon>
        <taxon>campanulids</taxon>
        <taxon>Asterales</taxon>
        <taxon>Asteraceae</taxon>
        <taxon>Asteroideae</taxon>
        <taxon>Heliantheae alliance</taxon>
        <taxon>Madieae</taxon>
        <taxon>Madiinae</taxon>
        <taxon>Deinandra</taxon>
    </lineage>
</organism>
<dbReference type="InterPro" id="IPR055411">
    <property type="entry name" value="LRR_FXL15/At3g58940/PEG3-like"/>
</dbReference>
<dbReference type="InterPro" id="IPR036047">
    <property type="entry name" value="F-box-like_dom_sf"/>
</dbReference>
<reference evidence="2 3" key="1">
    <citation type="submission" date="2024-04" db="EMBL/GenBank/DDBJ databases">
        <title>The reference genome of an endangered Asteraceae, Deinandra increscens subsp. villosa, native to the Central Coast of California.</title>
        <authorList>
            <person name="Guilliams M."/>
            <person name="Hasenstab-Lehman K."/>
            <person name="Meyer R."/>
            <person name="Mcevoy S."/>
        </authorList>
    </citation>
    <scope>NUCLEOTIDE SEQUENCE [LARGE SCALE GENOMIC DNA]</scope>
    <source>
        <tissue evidence="2">Leaf</tissue>
    </source>
</reference>
<dbReference type="SUPFAM" id="SSF81383">
    <property type="entry name" value="F-box domain"/>
    <property type="match status" value="1"/>
</dbReference>
<dbReference type="PANTHER" id="PTHR34145">
    <property type="entry name" value="OS02G0105600 PROTEIN"/>
    <property type="match status" value="1"/>
</dbReference>
<sequence length="509" mass="58712">MEILASEIVGDLDRLSHLPESIVHTILDYIHPSRGPPVDHVRMSVLSKTWFDLTASFPVLNFNIRIFTSRQSFFKYVEYTTSRFCHQNVTADKLTFIATLSEPAEIDIVNQCFELLLKKGVKELFVDITHLPESPNPMPKPKYRLPDILLSVSALKYLDILYCDLPSSLMVHGVKFESLIKLKLFKVHIDDETIKYLATSCPLLQVFHIMSCYGFKSFCVYGHQNLQHVVIKYSTQVDRIDIEAPNLSHLWVQDVDDNVAPRMNLASCKKLTTVTYDGYYLPNDFLSNFPFIEILHLATDHDTCDNLKWSSHSLRALVIDFDCDLEQIDFNTPNLVFFIYGSFSCTTANECWSLLRDSTHLKACMRCYPDECIDAIWFQKLRLFLEKKNGIKPLNLYIQMDQDFTDLEEINAIELPPYELEHVELQLDAHEELSPHMAFVDAVLWCCRPQYLTIKSFFPLTDFEDVVKIVCEKLLQQEVQGHTNIRIVSSHDGNTISFIKKEGIQEQAG</sequence>
<keyword evidence="3" id="KW-1185">Reference proteome</keyword>
<accession>A0AAP0C5H0</accession>
<dbReference type="Pfam" id="PF24758">
    <property type="entry name" value="LRR_At5g56370"/>
    <property type="match status" value="1"/>
</dbReference>